<sequence length="83" mass="9114">MSDEHSLSALCVRAQRTDVLMEDTQVEKTVEHLYSEVNSLLDTLSGASWALPVIPGSSVLDIFEDGMCSFFLVICIYARSSKG</sequence>
<name>A0A8C5WKY3_9ANUR</name>
<accession>A0A8C5WKY3</accession>
<evidence type="ECO:0000313" key="2">
    <source>
        <dbReference type="Proteomes" id="UP000694569"/>
    </source>
</evidence>
<reference evidence="1" key="1">
    <citation type="submission" date="2025-08" db="UniProtKB">
        <authorList>
            <consortium name="Ensembl"/>
        </authorList>
    </citation>
    <scope>IDENTIFICATION</scope>
</reference>
<dbReference type="InterPro" id="IPR027941">
    <property type="entry name" value="PLAC9"/>
</dbReference>
<dbReference type="AlphaFoldDB" id="A0A8C5WKY3"/>
<organism evidence="1 2">
    <name type="scientific">Leptobrachium leishanense</name>
    <name type="common">Leishan spiny toad</name>
    <dbReference type="NCBI Taxonomy" id="445787"/>
    <lineage>
        <taxon>Eukaryota</taxon>
        <taxon>Metazoa</taxon>
        <taxon>Chordata</taxon>
        <taxon>Craniata</taxon>
        <taxon>Vertebrata</taxon>
        <taxon>Euteleostomi</taxon>
        <taxon>Amphibia</taxon>
        <taxon>Batrachia</taxon>
        <taxon>Anura</taxon>
        <taxon>Pelobatoidea</taxon>
        <taxon>Megophryidae</taxon>
        <taxon>Leptobrachium</taxon>
    </lineage>
</organism>
<dbReference type="Pfam" id="PF15205">
    <property type="entry name" value="PLAC9"/>
    <property type="match status" value="1"/>
</dbReference>
<evidence type="ECO:0000313" key="1">
    <source>
        <dbReference type="Ensembl" id="ENSLLEP00000045529.1"/>
    </source>
</evidence>
<dbReference type="Ensembl" id="ENSLLET00000047352.1">
    <property type="protein sequence ID" value="ENSLLEP00000045529.1"/>
    <property type="gene ID" value="ENSLLEG00000028897.1"/>
</dbReference>
<protein>
    <submittedName>
        <fullName evidence="1">Uncharacterized protein</fullName>
    </submittedName>
</protein>
<dbReference type="Proteomes" id="UP000694569">
    <property type="component" value="Unplaced"/>
</dbReference>
<keyword evidence="2" id="KW-1185">Reference proteome</keyword>
<reference evidence="1" key="2">
    <citation type="submission" date="2025-09" db="UniProtKB">
        <authorList>
            <consortium name="Ensembl"/>
        </authorList>
    </citation>
    <scope>IDENTIFICATION</scope>
</reference>
<dbReference type="OrthoDB" id="9937406at2759"/>
<proteinExistence type="predicted"/>